<dbReference type="InterPro" id="IPR001471">
    <property type="entry name" value="AP2/ERF_dom"/>
</dbReference>
<keyword evidence="2" id="KW-0805">Transcription regulation</keyword>
<comment type="similarity">
    <text evidence="6">Belongs to the AP2/ERF transcription factor family. ERF subfamily.</text>
</comment>
<dbReference type="PANTHER" id="PTHR31241:SF37">
    <property type="entry name" value="DEHYDRATION-RESPONSIVE ELEMENT-BINDING PROTEIN 2A-RELATED"/>
    <property type="match status" value="1"/>
</dbReference>
<keyword evidence="4" id="KW-0804">Transcription</keyword>
<dbReference type="Pfam" id="PF00847">
    <property type="entry name" value="AP2"/>
    <property type="match status" value="1"/>
</dbReference>
<keyword evidence="5" id="KW-0539">Nucleus</keyword>
<evidence type="ECO:0000259" key="7">
    <source>
        <dbReference type="PROSITE" id="PS51032"/>
    </source>
</evidence>
<dbReference type="PRINTS" id="PR00367">
    <property type="entry name" value="ETHRSPELEMNT"/>
</dbReference>
<dbReference type="Gene3D" id="3.30.730.10">
    <property type="entry name" value="AP2/ERF domain"/>
    <property type="match status" value="1"/>
</dbReference>
<evidence type="ECO:0000256" key="1">
    <source>
        <dbReference type="ARBA" id="ARBA00004123"/>
    </source>
</evidence>
<sequence length="320" mass="36180">MAVYFHSGDINKTQLDMSRKRKSRSRRVMVLQWLRGFRYGKSTMRMYKKLLPAKGSKKGCMKGKGGPENGQCSFTGVRQRIWGKWVAEIKEPNRGSRLWLGTFPTAEEAACAYDEAARVMYGPMARLNFPRSPVSDVTSSSSHSEVCTAPGHVHVKIEDADCESKFFGETNPKNGAYTYEEELKKNVSVPLKDWLSEFEQKYWSQVLEEKEKQKEQVEACQKQSDSLSGWPEDLDHSHWDSSEMFDVTELLGDLNGHIFTNVNQSQCPGDSVTCGLSEIEKEQIGPYPLQSFASGDGLPQLQLEALDGNEFFDLSFLDLE</sequence>
<dbReference type="SUPFAM" id="SSF54171">
    <property type="entry name" value="DNA-binding domain"/>
    <property type="match status" value="1"/>
</dbReference>
<dbReference type="FunFam" id="3.30.730.10:FF:000001">
    <property type="entry name" value="Ethylene-responsive transcription factor 2"/>
    <property type="match status" value="1"/>
</dbReference>
<accession>A0A3P6AD96</accession>
<dbReference type="GO" id="GO:0003700">
    <property type="term" value="F:DNA-binding transcription factor activity"/>
    <property type="evidence" value="ECO:0007669"/>
    <property type="project" value="InterPro"/>
</dbReference>
<evidence type="ECO:0000256" key="5">
    <source>
        <dbReference type="ARBA" id="ARBA00023242"/>
    </source>
</evidence>
<protein>
    <recommendedName>
        <fullName evidence="7">AP2/ERF domain-containing protein</fullName>
    </recommendedName>
</protein>
<evidence type="ECO:0000256" key="3">
    <source>
        <dbReference type="ARBA" id="ARBA00023125"/>
    </source>
</evidence>
<comment type="subcellular location">
    <subcellularLocation>
        <location evidence="1">Nucleus</location>
    </subcellularLocation>
</comment>
<dbReference type="CDD" id="cd00018">
    <property type="entry name" value="AP2"/>
    <property type="match status" value="1"/>
</dbReference>
<proteinExistence type="inferred from homology"/>
<organism evidence="8">
    <name type="scientific">Brassica oleracea</name>
    <name type="common">Wild cabbage</name>
    <dbReference type="NCBI Taxonomy" id="3712"/>
    <lineage>
        <taxon>Eukaryota</taxon>
        <taxon>Viridiplantae</taxon>
        <taxon>Streptophyta</taxon>
        <taxon>Embryophyta</taxon>
        <taxon>Tracheophyta</taxon>
        <taxon>Spermatophyta</taxon>
        <taxon>Magnoliopsida</taxon>
        <taxon>eudicotyledons</taxon>
        <taxon>Gunneridae</taxon>
        <taxon>Pentapetalae</taxon>
        <taxon>rosids</taxon>
        <taxon>malvids</taxon>
        <taxon>Brassicales</taxon>
        <taxon>Brassicaceae</taxon>
        <taxon>Brassiceae</taxon>
        <taxon>Brassica</taxon>
    </lineage>
</organism>
<feature type="domain" description="AP2/ERF" evidence="7">
    <location>
        <begin position="73"/>
        <end position="130"/>
    </location>
</feature>
<gene>
    <name evidence="8" type="ORF">BOLC3T12814H</name>
</gene>
<evidence type="ECO:0000313" key="8">
    <source>
        <dbReference type="EMBL" id="VDC85333.1"/>
    </source>
</evidence>
<dbReference type="SMART" id="SM00380">
    <property type="entry name" value="AP2"/>
    <property type="match status" value="1"/>
</dbReference>
<dbReference type="AlphaFoldDB" id="A0A3P6AD96"/>
<dbReference type="EMBL" id="LR031872">
    <property type="protein sequence ID" value="VDC85333.1"/>
    <property type="molecule type" value="Genomic_DNA"/>
</dbReference>
<dbReference type="GO" id="GO:0005634">
    <property type="term" value="C:nucleus"/>
    <property type="evidence" value="ECO:0007669"/>
    <property type="project" value="UniProtKB-SubCell"/>
</dbReference>
<dbReference type="GO" id="GO:0000976">
    <property type="term" value="F:transcription cis-regulatory region binding"/>
    <property type="evidence" value="ECO:0007669"/>
    <property type="project" value="TreeGrafter"/>
</dbReference>
<dbReference type="GO" id="GO:0045893">
    <property type="term" value="P:positive regulation of DNA-templated transcription"/>
    <property type="evidence" value="ECO:0007669"/>
    <property type="project" value="TreeGrafter"/>
</dbReference>
<dbReference type="PANTHER" id="PTHR31241">
    <property type="entry name" value="DEHYDRATION-RESPONSIVE ELEMENT-BINDING PROTEIN 2C"/>
    <property type="match status" value="1"/>
</dbReference>
<dbReference type="PROSITE" id="PS51032">
    <property type="entry name" value="AP2_ERF"/>
    <property type="match status" value="1"/>
</dbReference>
<name>A0A3P6AD96_BRAOL</name>
<evidence type="ECO:0000256" key="4">
    <source>
        <dbReference type="ARBA" id="ARBA00023163"/>
    </source>
</evidence>
<reference evidence="8" key="1">
    <citation type="submission" date="2018-11" db="EMBL/GenBank/DDBJ databases">
        <authorList>
            <consortium name="Genoscope - CEA"/>
            <person name="William W."/>
        </authorList>
    </citation>
    <scope>NUCLEOTIDE SEQUENCE</scope>
</reference>
<dbReference type="InterPro" id="IPR016177">
    <property type="entry name" value="DNA-bd_dom_sf"/>
</dbReference>
<evidence type="ECO:0000256" key="2">
    <source>
        <dbReference type="ARBA" id="ARBA00023015"/>
    </source>
</evidence>
<keyword evidence="3" id="KW-0238">DNA-binding</keyword>
<dbReference type="GO" id="GO:0006950">
    <property type="term" value="P:response to stress"/>
    <property type="evidence" value="ECO:0007669"/>
    <property type="project" value="TreeGrafter"/>
</dbReference>
<dbReference type="InterPro" id="IPR036955">
    <property type="entry name" value="AP2/ERF_dom_sf"/>
</dbReference>
<evidence type="ECO:0000256" key="6">
    <source>
        <dbReference type="ARBA" id="ARBA00024343"/>
    </source>
</evidence>